<keyword evidence="1" id="KW-1133">Transmembrane helix</keyword>
<sequence length="67" mass="6640">MQLGHVLAGMAVVLALEGLCYAGFPGAMRQVLARLAAAPDQALRVGGIVAAAIGVAAAWVIVGILGE</sequence>
<evidence type="ECO:0000313" key="2">
    <source>
        <dbReference type="EMBL" id="NKC33066.1"/>
    </source>
</evidence>
<dbReference type="Pfam" id="PF09838">
    <property type="entry name" value="DUF2065"/>
    <property type="match status" value="1"/>
</dbReference>
<reference evidence="2 3" key="1">
    <citation type="submission" date="2020-03" db="EMBL/GenBank/DDBJ databases">
        <title>Roseomonas selenitidurans sp. nov. isolated from urban soil.</title>
        <authorList>
            <person name="Liu H."/>
        </authorList>
    </citation>
    <scope>NUCLEOTIDE SEQUENCE [LARGE SCALE GENOMIC DNA]</scope>
    <source>
        <strain evidence="2 3">BU-1</strain>
    </source>
</reference>
<keyword evidence="1" id="KW-0812">Transmembrane</keyword>
<keyword evidence="1" id="KW-0472">Membrane</keyword>
<dbReference type="RefSeq" id="WP_168033800.1">
    <property type="nucleotide sequence ID" value="NZ_JAAVNE010000037.1"/>
</dbReference>
<comment type="caution">
    <text evidence="2">The sequence shown here is derived from an EMBL/GenBank/DDBJ whole genome shotgun (WGS) entry which is preliminary data.</text>
</comment>
<dbReference type="Proteomes" id="UP000787635">
    <property type="component" value="Unassembled WGS sequence"/>
</dbReference>
<organism evidence="2 3">
    <name type="scientific">Falsiroseomonas selenitidurans</name>
    <dbReference type="NCBI Taxonomy" id="2716335"/>
    <lineage>
        <taxon>Bacteria</taxon>
        <taxon>Pseudomonadati</taxon>
        <taxon>Pseudomonadota</taxon>
        <taxon>Alphaproteobacteria</taxon>
        <taxon>Acetobacterales</taxon>
        <taxon>Roseomonadaceae</taxon>
        <taxon>Falsiroseomonas</taxon>
    </lineage>
</organism>
<dbReference type="EMBL" id="JAAVNE010000037">
    <property type="protein sequence ID" value="NKC33066.1"/>
    <property type="molecule type" value="Genomic_DNA"/>
</dbReference>
<evidence type="ECO:0000256" key="1">
    <source>
        <dbReference type="SAM" id="Phobius"/>
    </source>
</evidence>
<feature type="transmembrane region" description="Helical" evidence="1">
    <location>
        <begin position="45"/>
        <end position="65"/>
    </location>
</feature>
<keyword evidence="3" id="KW-1185">Reference proteome</keyword>
<dbReference type="InterPro" id="IPR019201">
    <property type="entry name" value="DUF2065"/>
</dbReference>
<gene>
    <name evidence="2" type="ORF">HEQ75_19535</name>
</gene>
<proteinExistence type="predicted"/>
<name>A0ABX1E838_9PROT</name>
<evidence type="ECO:0000313" key="3">
    <source>
        <dbReference type="Proteomes" id="UP000787635"/>
    </source>
</evidence>
<accession>A0ABX1E838</accession>
<protein>
    <submittedName>
        <fullName evidence="2">DUF2065 domain-containing protein</fullName>
    </submittedName>
</protein>
<feature type="transmembrane region" description="Helical" evidence="1">
    <location>
        <begin position="6"/>
        <end position="24"/>
    </location>
</feature>